<sequence>MSYAEEEERAQEKKPQRGVRSWDESPLPFPRLPQTPGRRTLGDTLRIGGLRIHQGQPEYFCWSKQTVNNLSKDQNNTDNRKRSCLWLPYFFLSCVQSLLCYDNFILSTCCSHLHIGFAFVELHLEAADILAQTVESPNWNRLQLCWMRLLLKSDPPPLPHRSMTLFPLFENTCKKGAVCLTPSGCHGSGSGTTCDRD</sequence>
<organism evidence="2 3">
    <name type="scientific">Scophthalmus maximus</name>
    <name type="common">Turbot</name>
    <name type="synonym">Psetta maxima</name>
    <dbReference type="NCBI Taxonomy" id="52904"/>
    <lineage>
        <taxon>Eukaryota</taxon>
        <taxon>Metazoa</taxon>
        <taxon>Chordata</taxon>
        <taxon>Craniata</taxon>
        <taxon>Vertebrata</taxon>
        <taxon>Euteleostomi</taxon>
        <taxon>Actinopterygii</taxon>
        <taxon>Neopterygii</taxon>
        <taxon>Teleostei</taxon>
        <taxon>Neoteleostei</taxon>
        <taxon>Acanthomorphata</taxon>
        <taxon>Carangaria</taxon>
        <taxon>Pleuronectiformes</taxon>
        <taxon>Pleuronectoidei</taxon>
        <taxon>Scophthalmidae</taxon>
        <taxon>Scophthalmus</taxon>
    </lineage>
</organism>
<reference evidence="2 3" key="1">
    <citation type="submission" date="2019-06" db="EMBL/GenBank/DDBJ databases">
        <title>Draft genomes of female and male turbot (Scophthalmus maximus).</title>
        <authorList>
            <person name="Xu H."/>
            <person name="Xu X.-W."/>
            <person name="Shao C."/>
            <person name="Chen S."/>
        </authorList>
    </citation>
    <scope>NUCLEOTIDE SEQUENCE [LARGE SCALE GENOMIC DNA]</scope>
    <source>
        <strain evidence="2">Ysfricsl-2016a</strain>
        <tissue evidence="2">Blood</tissue>
    </source>
</reference>
<protein>
    <submittedName>
        <fullName evidence="2">Uncharacterized protein</fullName>
    </submittedName>
</protein>
<gene>
    <name evidence="2" type="ORF">F2P81_020244</name>
</gene>
<accession>A0A6A4RZJ0</accession>
<evidence type="ECO:0000256" key="1">
    <source>
        <dbReference type="SAM" id="MobiDB-lite"/>
    </source>
</evidence>
<evidence type="ECO:0000313" key="2">
    <source>
        <dbReference type="EMBL" id="KAF0027503.1"/>
    </source>
</evidence>
<feature type="region of interest" description="Disordered" evidence="1">
    <location>
        <begin position="1"/>
        <end position="39"/>
    </location>
</feature>
<feature type="compositionally biased region" description="Basic and acidic residues" evidence="1">
    <location>
        <begin position="10"/>
        <end position="23"/>
    </location>
</feature>
<name>A0A6A4RZJ0_SCOMX</name>
<evidence type="ECO:0000313" key="3">
    <source>
        <dbReference type="Proteomes" id="UP000438429"/>
    </source>
</evidence>
<dbReference type="EMBL" id="VEVO01000018">
    <property type="protein sequence ID" value="KAF0027503.1"/>
    <property type="molecule type" value="Genomic_DNA"/>
</dbReference>
<comment type="caution">
    <text evidence="2">The sequence shown here is derived from an EMBL/GenBank/DDBJ whole genome shotgun (WGS) entry which is preliminary data.</text>
</comment>
<dbReference type="AlphaFoldDB" id="A0A6A4RZJ0"/>
<proteinExistence type="predicted"/>
<dbReference type="Proteomes" id="UP000438429">
    <property type="component" value="Unassembled WGS sequence"/>
</dbReference>